<evidence type="ECO:0000313" key="1">
    <source>
        <dbReference type="EMBL" id="SEG78869.1"/>
    </source>
</evidence>
<name>A0A1H6D0C3_9ACTN</name>
<protein>
    <recommendedName>
        <fullName evidence="3">NAD(P)H dehydrogenase (Quinone)</fullName>
    </recommendedName>
</protein>
<dbReference type="Proteomes" id="UP000236732">
    <property type="component" value="Unassembled WGS sequence"/>
</dbReference>
<evidence type="ECO:0008006" key="3">
    <source>
        <dbReference type="Google" id="ProtNLM"/>
    </source>
</evidence>
<proteinExistence type="predicted"/>
<gene>
    <name evidence="1" type="ORF">SAMN05444920_104648</name>
</gene>
<dbReference type="Gene3D" id="3.90.25.10">
    <property type="entry name" value="UDP-galactose 4-epimerase, domain 1"/>
    <property type="match status" value="1"/>
</dbReference>
<organism evidence="1 2">
    <name type="scientific">Nonomuraea solani</name>
    <dbReference type="NCBI Taxonomy" id="1144553"/>
    <lineage>
        <taxon>Bacteria</taxon>
        <taxon>Bacillati</taxon>
        <taxon>Actinomycetota</taxon>
        <taxon>Actinomycetes</taxon>
        <taxon>Streptosporangiales</taxon>
        <taxon>Streptosporangiaceae</taxon>
        <taxon>Nonomuraea</taxon>
    </lineage>
</organism>
<accession>A0A1H6D0C3</accession>
<keyword evidence="2" id="KW-1185">Reference proteome</keyword>
<dbReference type="EMBL" id="FNVT01000004">
    <property type="protein sequence ID" value="SEG78869.1"/>
    <property type="molecule type" value="Genomic_DNA"/>
</dbReference>
<reference evidence="1 2" key="1">
    <citation type="submission" date="2016-10" db="EMBL/GenBank/DDBJ databases">
        <authorList>
            <person name="de Groot N.N."/>
        </authorList>
    </citation>
    <scope>NUCLEOTIDE SEQUENCE [LARGE SCALE GENOMIC DNA]</scope>
    <source>
        <strain evidence="1 2">CGMCC 4.7037</strain>
    </source>
</reference>
<dbReference type="AlphaFoldDB" id="A0A1H6D0C3"/>
<sequence length="76" mass="8339">MYGTPIAYEPVSPDDAYRAMREAGLSEWMASVNREYLTAYAAGWGDYTTTAVADLLGRPARSFATFARDHAASLRS</sequence>
<evidence type="ECO:0000313" key="2">
    <source>
        <dbReference type="Proteomes" id="UP000236732"/>
    </source>
</evidence>
<dbReference type="RefSeq" id="WP_235030215.1">
    <property type="nucleotide sequence ID" value="NZ_FNVT01000004.1"/>
</dbReference>